<dbReference type="SMART" id="SM01232">
    <property type="entry name" value="H2TH"/>
    <property type="match status" value="1"/>
</dbReference>
<keyword evidence="10" id="KW-0238">DNA-binding</keyword>
<reference evidence="19 20" key="1">
    <citation type="journal article" date="2015" name="Nature">
        <title>rRNA introns, odd ribosomes, and small enigmatic genomes across a large radiation of phyla.</title>
        <authorList>
            <person name="Brown C.T."/>
            <person name="Hug L.A."/>
            <person name="Thomas B.C."/>
            <person name="Sharon I."/>
            <person name="Castelle C.J."/>
            <person name="Singh A."/>
            <person name="Wilkins M.J."/>
            <person name="Williams K.H."/>
            <person name="Banfield J.F."/>
        </authorList>
    </citation>
    <scope>NUCLEOTIDE SEQUENCE [LARGE SCALE GENOMIC DNA]</scope>
</reference>
<dbReference type="InterPro" id="IPR012319">
    <property type="entry name" value="FPG_cat"/>
</dbReference>
<dbReference type="EMBL" id="LCFQ01000002">
    <property type="protein sequence ID" value="KKS98864.1"/>
    <property type="molecule type" value="Genomic_DNA"/>
</dbReference>
<evidence type="ECO:0000256" key="9">
    <source>
        <dbReference type="ARBA" id="ARBA00022833"/>
    </source>
</evidence>
<keyword evidence="8" id="KW-0378">Hydrolase</keyword>
<keyword evidence="5" id="KW-0479">Metal-binding</keyword>
<keyword evidence="6" id="KW-0227">DNA damage</keyword>
<comment type="subunit">
    <text evidence="4">Monomer.</text>
</comment>
<evidence type="ECO:0000256" key="16">
    <source>
        <dbReference type="PROSITE-ProRule" id="PRU00391"/>
    </source>
</evidence>
<sequence>MPELPEVETIRIQLDKFLVGHKIVNVTVTHAKIFQGDKTKIVGAKIKSVRRFAKILVIDLDNKLSLAIHLKMTGQLIYRGPKLSNPPKLASRAGGAPGKHTRVVFDLDKNGKLFFNDLRIFGWIRVVKSDFVLKLGPEPLRDLTLKKFVEILSSTKKMIKVLLLDQSKISGIGNIYANEALLLAKIHPARPANSLSKTETVYLYKAIIRVLKKGLKLKGSSETNYVTAMGDEGEYNHHFVAYSLSGKKCSQCKSGVIKRIVVGGRGTFICPVCQKK</sequence>
<feature type="domain" description="FPG-type" evidence="17">
    <location>
        <begin position="240"/>
        <end position="275"/>
    </location>
</feature>
<evidence type="ECO:0000313" key="20">
    <source>
        <dbReference type="Proteomes" id="UP000034090"/>
    </source>
</evidence>
<evidence type="ECO:0000256" key="14">
    <source>
        <dbReference type="ARBA" id="ARBA00023295"/>
    </source>
</evidence>
<keyword evidence="11" id="KW-0234">DNA repair</keyword>
<comment type="catalytic activity">
    <reaction evidence="1">
        <text>Hydrolysis of DNA containing ring-opened 7-methylguanine residues, releasing 2,6-diamino-4-hydroxy-5-(N-methyl)formamidopyrimidine.</text>
        <dbReference type="EC" id="3.2.2.23"/>
    </reaction>
</comment>
<accession>A0A0G1DMJ3</accession>
<dbReference type="InterPro" id="IPR000214">
    <property type="entry name" value="Znf_DNA_glyclase/AP_lyase"/>
</dbReference>
<organism evidence="19 20">
    <name type="scientific">Candidatus Woesebacteria bacterium GW2011_GWB1_43_14</name>
    <dbReference type="NCBI Taxonomy" id="1618578"/>
    <lineage>
        <taxon>Bacteria</taxon>
        <taxon>Candidatus Woeseibacteriota</taxon>
    </lineage>
</organism>
<dbReference type="SUPFAM" id="SSF46946">
    <property type="entry name" value="S13-like H2TH domain"/>
    <property type="match status" value="1"/>
</dbReference>
<dbReference type="PROSITE" id="PS51066">
    <property type="entry name" value="ZF_FPG_2"/>
    <property type="match status" value="1"/>
</dbReference>
<keyword evidence="13" id="KW-0511">Multifunctional enzyme</keyword>
<name>A0A0G1DMJ3_9BACT</name>
<evidence type="ECO:0000256" key="5">
    <source>
        <dbReference type="ARBA" id="ARBA00022723"/>
    </source>
</evidence>
<dbReference type="InterPro" id="IPR010979">
    <property type="entry name" value="Ribosomal_uS13-like_H2TH"/>
</dbReference>
<evidence type="ECO:0000256" key="3">
    <source>
        <dbReference type="ARBA" id="ARBA00009409"/>
    </source>
</evidence>
<evidence type="ECO:0000256" key="8">
    <source>
        <dbReference type="ARBA" id="ARBA00022801"/>
    </source>
</evidence>
<dbReference type="Proteomes" id="UP000034090">
    <property type="component" value="Unassembled WGS sequence"/>
</dbReference>
<evidence type="ECO:0000256" key="1">
    <source>
        <dbReference type="ARBA" id="ARBA00001668"/>
    </source>
</evidence>
<evidence type="ECO:0000313" key="19">
    <source>
        <dbReference type="EMBL" id="KKS98864.1"/>
    </source>
</evidence>
<dbReference type="PATRIC" id="fig|1618578.3.peg.226"/>
<dbReference type="PANTHER" id="PTHR22993">
    <property type="entry name" value="FORMAMIDOPYRIMIDINE-DNA GLYCOSYLASE"/>
    <property type="match status" value="1"/>
</dbReference>
<dbReference type="GO" id="GO:0034039">
    <property type="term" value="F:8-oxo-7,8-dihydroguanine DNA N-glycosylase activity"/>
    <property type="evidence" value="ECO:0007669"/>
    <property type="project" value="TreeGrafter"/>
</dbReference>
<comment type="cofactor">
    <cofactor evidence="2">
        <name>Zn(2+)</name>
        <dbReference type="ChEBI" id="CHEBI:29105"/>
    </cofactor>
</comment>
<evidence type="ECO:0000256" key="7">
    <source>
        <dbReference type="ARBA" id="ARBA00022771"/>
    </source>
</evidence>
<dbReference type="Gene3D" id="3.20.190.10">
    <property type="entry name" value="MutM-like, N-terminal"/>
    <property type="match status" value="1"/>
</dbReference>
<evidence type="ECO:0000256" key="2">
    <source>
        <dbReference type="ARBA" id="ARBA00001947"/>
    </source>
</evidence>
<dbReference type="SUPFAM" id="SSF81624">
    <property type="entry name" value="N-terminal domain of MutM-like DNA repair proteins"/>
    <property type="match status" value="1"/>
</dbReference>
<proteinExistence type="inferred from homology"/>
<gene>
    <name evidence="19" type="ORF">UV74_C0002G0085</name>
</gene>
<dbReference type="FunFam" id="1.10.8.50:FF:000003">
    <property type="entry name" value="Formamidopyrimidine-DNA glycosylase"/>
    <property type="match status" value="1"/>
</dbReference>
<evidence type="ECO:0000256" key="15">
    <source>
        <dbReference type="ARBA" id="ARBA00044632"/>
    </source>
</evidence>
<keyword evidence="12" id="KW-0456">Lyase</keyword>
<evidence type="ECO:0000256" key="12">
    <source>
        <dbReference type="ARBA" id="ARBA00023239"/>
    </source>
</evidence>
<dbReference type="Pfam" id="PF06831">
    <property type="entry name" value="H2TH"/>
    <property type="match status" value="1"/>
</dbReference>
<dbReference type="InterPro" id="IPR015886">
    <property type="entry name" value="H2TH_FPG"/>
</dbReference>
<dbReference type="AlphaFoldDB" id="A0A0G1DMJ3"/>
<evidence type="ECO:0000259" key="18">
    <source>
        <dbReference type="PROSITE" id="PS51068"/>
    </source>
</evidence>
<evidence type="ECO:0000256" key="11">
    <source>
        <dbReference type="ARBA" id="ARBA00023204"/>
    </source>
</evidence>
<comment type="caution">
    <text evidence="19">The sequence shown here is derived from an EMBL/GenBank/DDBJ whole genome shotgun (WGS) entry which is preliminary data.</text>
</comment>
<dbReference type="InterPro" id="IPR015887">
    <property type="entry name" value="DNA_glyclase_Znf_dom_DNA_BS"/>
</dbReference>
<dbReference type="Pfam" id="PF06827">
    <property type="entry name" value="zf-FPG_IleRS"/>
    <property type="match status" value="1"/>
</dbReference>
<evidence type="ECO:0000256" key="6">
    <source>
        <dbReference type="ARBA" id="ARBA00022763"/>
    </source>
</evidence>
<comment type="catalytic activity">
    <reaction evidence="15">
        <text>2'-deoxyribonucleotide-(2'-deoxyribose 5'-phosphate)-2'-deoxyribonucleotide-DNA = a 3'-end 2'-deoxyribonucleotide-(2,3-dehydro-2,3-deoxyribose 5'-phosphate)-DNA + a 5'-end 5'-phospho-2'-deoxyribonucleoside-DNA + H(+)</text>
        <dbReference type="Rhea" id="RHEA:66592"/>
        <dbReference type="Rhea" id="RHEA-COMP:13180"/>
        <dbReference type="Rhea" id="RHEA-COMP:16897"/>
        <dbReference type="Rhea" id="RHEA-COMP:17067"/>
        <dbReference type="ChEBI" id="CHEBI:15378"/>
        <dbReference type="ChEBI" id="CHEBI:136412"/>
        <dbReference type="ChEBI" id="CHEBI:157695"/>
        <dbReference type="ChEBI" id="CHEBI:167181"/>
        <dbReference type="EC" id="4.2.99.18"/>
    </reaction>
</comment>
<dbReference type="SMART" id="SM00898">
    <property type="entry name" value="Fapy_DNA_glyco"/>
    <property type="match status" value="1"/>
</dbReference>
<dbReference type="STRING" id="1618578.UV74_C0002G0085"/>
<dbReference type="Gene3D" id="1.10.8.50">
    <property type="match status" value="1"/>
</dbReference>
<dbReference type="SUPFAM" id="SSF57716">
    <property type="entry name" value="Glucocorticoid receptor-like (DNA-binding domain)"/>
    <property type="match status" value="1"/>
</dbReference>
<keyword evidence="9" id="KW-0862">Zinc</keyword>
<dbReference type="InterPro" id="IPR035937">
    <property type="entry name" value="FPG_N"/>
</dbReference>
<evidence type="ECO:0000256" key="13">
    <source>
        <dbReference type="ARBA" id="ARBA00023268"/>
    </source>
</evidence>
<evidence type="ECO:0000256" key="10">
    <source>
        <dbReference type="ARBA" id="ARBA00023125"/>
    </source>
</evidence>
<dbReference type="PROSITE" id="PS01242">
    <property type="entry name" value="ZF_FPG_1"/>
    <property type="match status" value="1"/>
</dbReference>
<dbReference type="NCBIfam" id="TIGR00577">
    <property type="entry name" value="fpg"/>
    <property type="match status" value="1"/>
</dbReference>
<comment type="similarity">
    <text evidence="3">Belongs to the FPG family.</text>
</comment>
<dbReference type="CDD" id="cd08966">
    <property type="entry name" value="EcFpg-like_N"/>
    <property type="match status" value="1"/>
</dbReference>
<feature type="domain" description="Formamidopyrimidine-DNA glycosylase catalytic" evidence="18">
    <location>
        <begin position="2"/>
        <end position="122"/>
    </location>
</feature>
<keyword evidence="14" id="KW-0326">Glycosidase</keyword>
<protein>
    <submittedName>
        <fullName evidence="19">Formamidopyrimidine-DNA glycosylase</fullName>
    </submittedName>
</protein>
<dbReference type="GO" id="GO:0006284">
    <property type="term" value="P:base-excision repair"/>
    <property type="evidence" value="ECO:0007669"/>
    <property type="project" value="InterPro"/>
</dbReference>
<keyword evidence="7 16" id="KW-0863">Zinc-finger</keyword>
<dbReference type="GO" id="GO:0140078">
    <property type="term" value="F:class I DNA-(apurinic or apyrimidinic site) endonuclease activity"/>
    <property type="evidence" value="ECO:0007669"/>
    <property type="project" value="UniProtKB-EC"/>
</dbReference>
<dbReference type="PROSITE" id="PS51068">
    <property type="entry name" value="FPG_CAT"/>
    <property type="match status" value="1"/>
</dbReference>
<evidence type="ECO:0000259" key="17">
    <source>
        <dbReference type="PROSITE" id="PS51066"/>
    </source>
</evidence>
<dbReference type="GO" id="GO:0008270">
    <property type="term" value="F:zinc ion binding"/>
    <property type="evidence" value="ECO:0007669"/>
    <property type="project" value="UniProtKB-KW"/>
</dbReference>
<evidence type="ECO:0000256" key="4">
    <source>
        <dbReference type="ARBA" id="ARBA00011245"/>
    </source>
</evidence>
<dbReference type="PANTHER" id="PTHR22993:SF9">
    <property type="entry name" value="FORMAMIDOPYRIMIDINE-DNA GLYCOSYLASE"/>
    <property type="match status" value="1"/>
</dbReference>
<dbReference type="Pfam" id="PF01149">
    <property type="entry name" value="Fapy_DNA_glyco"/>
    <property type="match status" value="1"/>
</dbReference>
<dbReference type="GO" id="GO:0003684">
    <property type="term" value="F:damaged DNA binding"/>
    <property type="evidence" value="ECO:0007669"/>
    <property type="project" value="InterPro"/>
</dbReference>
<dbReference type="InterPro" id="IPR010663">
    <property type="entry name" value="Znf_FPG/IleRS"/>
</dbReference>
<dbReference type="NCBIfam" id="NF002211">
    <property type="entry name" value="PRK01103.1"/>
    <property type="match status" value="1"/>
</dbReference>
<dbReference type="InterPro" id="IPR020629">
    <property type="entry name" value="FPG_Glyclase"/>
</dbReference>